<keyword evidence="3" id="KW-0418">Kinase</keyword>
<comment type="caution">
    <text evidence="3">The sequence shown here is derived from an EMBL/GenBank/DDBJ whole genome shotgun (WGS) entry which is preliminary data.</text>
</comment>
<keyword evidence="3" id="KW-0808">Transferase</keyword>
<comment type="subcellular location">
    <subcellularLocation>
        <location evidence="1">Membrane</location>
        <topology evidence="1">Single-pass type I membrane protein</topology>
    </subcellularLocation>
</comment>
<dbReference type="SUPFAM" id="SSF56112">
    <property type="entry name" value="Protein kinase-like (PK-like)"/>
    <property type="match status" value="1"/>
</dbReference>
<sequence>RGLAYLHHASSKPIVHGHLVTSNILLTDDLEPRISDFGLQINSSSNGGIEDDVYCFGVVLMELLTGRVGTTETLVAVRKAVREEQHVRVLDERL</sequence>
<accession>A0A392T3H2</accession>
<evidence type="ECO:0000313" key="4">
    <source>
        <dbReference type="Proteomes" id="UP000265520"/>
    </source>
</evidence>
<evidence type="ECO:0000256" key="1">
    <source>
        <dbReference type="ARBA" id="ARBA00004479"/>
    </source>
</evidence>
<dbReference type="GO" id="GO:0005524">
    <property type="term" value="F:ATP binding"/>
    <property type="evidence" value="ECO:0007669"/>
    <property type="project" value="InterPro"/>
</dbReference>
<feature type="non-terminal residue" evidence="3">
    <location>
        <position position="1"/>
    </location>
</feature>
<name>A0A392T3H2_9FABA</name>
<dbReference type="Pfam" id="PF07714">
    <property type="entry name" value="PK_Tyr_Ser-Thr"/>
    <property type="match status" value="1"/>
</dbReference>
<dbReference type="AlphaFoldDB" id="A0A392T3H2"/>
<dbReference type="Proteomes" id="UP000265520">
    <property type="component" value="Unassembled WGS sequence"/>
</dbReference>
<feature type="non-terminal residue" evidence="3">
    <location>
        <position position="94"/>
    </location>
</feature>
<reference evidence="3 4" key="1">
    <citation type="journal article" date="2018" name="Front. Plant Sci.">
        <title>Red Clover (Trifolium pratense) and Zigzag Clover (T. medium) - A Picture of Genomic Similarities and Differences.</title>
        <authorList>
            <person name="Dluhosova J."/>
            <person name="Istvanek J."/>
            <person name="Nedelnik J."/>
            <person name="Repkova J."/>
        </authorList>
    </citation>
    <scope>NUCLEOTIDE SEQUENCE [LARGE SCALE GENOMIC DNA]</scope>
    <source>
        <strain evidence="4">cv. 10/8</strain>
        <tissue evidence="3">Leaf</tissue>
    </source>
</reference>
<evidence type="ECO:0000313" key="3">
    <source>
        <dbReference type="EMBL" id="MCI54706.1"/>
    </source>
</evidence>
<feature type="domain" description="Protein kinase" evidence="2">
    <location>
        <begin position="1"/>
        <end position="94"/>
    </location>
</feature>
<dbReference type="InterPro" id="IPR051824">
    <property type="entry name" value="LRR_Rcpt-Like_S/T_Kinase"/>
</dbReference>
<proteinExistence type="predicted"/>
<protein>
    <submittedName>
        <fullName evidence="3">LRR receptor-like kinase</fullName>
    </submittedName>
</protein>
<dbReference type="InterPro" id="IPR000719">
    <property type="entry name" value="Prot_kinase_dom"/>
</dbReference>
<keyword evidence="4" id="KW-1185">Reference proteome</keyword>
<organism evidence="3 4">
    <name type="scientific">Trifolium medium</name>
    <dbReference type="NCBI Taxonomy" id="97028"/>
    <lineage>
        <taxon>Eukaryota</taxon>
        <taxon>Viridiplantae</taxon>
        <taxon>Streptophyta</taxon>
        <taxon>Embryophyta</taxon>
        <taxon>Tracheophyta</taxon>
        <taxon>Spermatophyta</taxon>
        <taxon>Magnoliopsida</taxon>
        <taxon>eudicotyledons</taxon>
        <taxon>Gunneridae</taxon>
        <taxon>Pentapetalae</taxon>
        <taxon>rosids</taxon>
        <taxon>fabids</taxon>
        <taxon>Fabales</taxon>
        <taxon>Fabaceae</taxon>
        <taxon>Papilionoideae</taxon>
        <taxon>50 kb inversion clade</taxon>
        <taxon>NPAAA clade</taxon>
        <taxon>Hologalegina</taxon>
        <taxon>IRL clade</taxon>
        <taxon>Trifolieae</taxon>
        <taxon>Trifolium</taxon>
    </lineage>
</organism>
<dbReference type="EMBL" id="LXQA010483694">
    <property type="protein sequence ID" value="MCI54706.1"/>
    <property type="molecule type" value="Genomic_DNA"/>
</dbReference>
<dbReference type="InterPro" id="IPR011009">
    <property type="entry name" value="Kinase-like_dom_sf"/>
</dbReference>
<dbReference type="Gene3D" id="1.10.510.10">
    <property type="entry name" value="Transferase(Phosphotransferase) domain 1"/>
    <property type="match status" value="1"/>
</dbReference>
<dbReference type="PANTHER" id="PTHR48006:SF10">
    <property type="entry name" value="CALMODULIN-BINDING RECEPTOR KINASE CAMRLK"/>
    <property type="match status" value="1"/>
</dbReference>
<dbReference type="GO" id="GO:0004672">
    <property type="term" value="F:protein kinase activity"/>
    <property type="evidence" value="ECO:0007669"/>
    <property type="project" value="InterPro"/>
</dbReference>
<dbReference type="GO" id="GO:0016020">
    <property type="term" value="C:membrane"/>
    <property type="evidence" value="ECO:0007669"/>
    <property type="project" value="UniProtKB-SubCell"/>
</dbReference>
<evidence type="ECO:0000259" key="2">
    <source>
        <dbReference type="PROSITE" id="PS50011"/>
    </source>
</evidence>
<dbReference type="InterPro" id="IPR001245">
    <property type="entry name" value="Ser-Thr/Tyr_kinase_cat_dom"/>
</dbReference>
<dbReference type="PANTHER" id="PTHR48006">
    <property type="entry name" value="LEUCINE-RICH REPEAT-CONTAINING PROTEIN DDB_G0281931-RELATED"/>
    <property type="match status" value="1"/>
</dbReference>
<keyword evidence="3" id="KW-0675">Receptor</keyword>
<dbReference type="PROSITE" id="PS50011">
    <property type="entry name" value="PROTEIN_KINASE_DOM"/>
    <property type="match status" value="1"/>
</dbReference>